<feature type="region of interest" description="Disordered" evidence="6">
    <location>
        <begin position="27"/>
        <end position="100"/>
    </location>
</feature>
<dbReference type="InterPro" id="IPR027417">
    <property type="entry name" value="P-loop_NTPase"/>
</dbReference>
<dbReference type="Pfam" id="PF00004">
    <property type="entry name" value="AAA"/>
    <property type="match status" value="1"/>
</dbReference>
<gene>
    <name evidence="9" type="ORF">LY89DRAFT_47348</name>
</gene>
<proteinExistence type="predicted"/>
<dbReference type="SMART" id="SM00734">
    <property type="entry name" value="ZnF_Rad18"/>
    <property type="match status" value="1"/>
</dbReference>
<keyword evidence="5" id="KW-0234">DNA repair</keyword>
<dbReference type="PANTHER" id="PTHR13779:SF7">
    <property type="entry name" value="ATPASE WRNIP1"/>
    <property type="match status" value="1"/>
</dbReference>
<dbReference type="CDD" id="cd00009">
    <property type="entry name" value="AAA"/>
    <property type="match status" value="1"/>
</dbReference>
<dbReference type="GO" id="GO:0016887">
    <property type="term" value="F:ATP hydrolysis activity"/>
    <property type="evidence" value="ECO:0007669"/>
    <property type="project" value="InterPro"/>
</dbReference>
<evidence type="ECO:0000313" key="9">
    <source>
        <dbReference type="EMBL" id="KUJ18391.1"/>
    </source>
</evidence>
<dbReference type="InterPro" id="IPR006642">
    <property type="entry name" value="Rad18_UBZ4"/>
</dbReference>
<dbReference type="GO" id="GO:0008270">
    <property type="term" value="F:zinc ion binding"/>
    <property type="evidence" value="ECO:0007669"/>
    <property type="project" value="UniProtKB-KW"/>
</dbReference>
<dbReference type="GO" id="GO:0003677">
    <property type="term" value="F:DNA binding"/>
    <property type="evidence" value="ECO:0007669"/>
    <property type="project" value="InterPro"/>
</dbReference>
<dbReference type="SUPFAM" id="SSF52540">
    <property type="entry name" value="P-loop containing nucleoside triphosphate hydrolases"/>
    <property type="match status" value="1"/>
</dbReference>
<dbReference type="GO" id="GO:0005524">
    <property type="term" value="F:ATP binding"/>
    <property type="evidence" value="ECO:0007669"/>
    <property type="project" value="InterPro"/>
</dbReference>
<evidence type="ECO:0000313" key="10">
    <source>
        <dbReference type="Proteomes" id="UP000070700"/>
    </source>
</evidence>
<name>A0A194XE13_MOLSC</name>
<evidence type="ECO:0000259" key="8">
    <source>
        <dbReference type="SMART" id="SM00734"/>
    </source>
</evidence>
<dbReference type="KEGG" id="psco:LY89DRAFT_47348"/>
<feature type="compositionally biased region" description="Polar residues" evidence="6">
    <location>
        <begin position="32"/>
        <end position="55"/>
    </location>
</feature>
<keyword evidence="9" id="KW-0378">Hydrolase</keyword>
<dbReference type="InterPro" id="IPR003593">
    <property type="entry name" value="AAA+_ATPase"/>
</dbReference>
<evidence type="ECO:0000256" key="3">
    <source>
        <dbReference type="ARBA" id="ARBA00022771"/>
    </source>
</evidence>
<feature type="domain" description="AAA+ ATPase" evidence="7">
    <location>
        <begin position="169"/>
        <end position="265"/>
    </location>
</feature>
<dbReference type="OrthoDB" id="10265467at2759"/>
<dbReference type="GO" id="GO:0006261">
    <property type="term" value="P:DNA-templated DNA replication"/>
    <property type="evidence" value="ECO:0007669"/>
    <property type="project" value="TreeGrafter"/>
</dbReference>
<evidence type="ECO:0000259" key="7">
    <source>
        <dbReference type="SMART" id="SM00382"/>
    </source>
</evidence>
<keyword evidence="2" id="KW-0227">DNA damage</keyword>
<dbReference type="GeneID" id="28817511"/>
<dbReference type="SMART" id="SM00382">
    <property type="entry name" value="AAA"/>
    <property type="match status" value="1"/>
</dbReference>
<dbReference type="InterPro" id="IPR051314">
    <property type="entry name" value="AAA_ATPase_RarA/MGS1/WRNIP1"/>
</dbReference>
<dbReference type="InParanoid" id="A0A194XE13"/>
<evidence type="ECO:0000256" key="5">
    <source>
        <dbReference type="ARBA" id="ARBA00023204"/>
    </source>
</evidence>
<dbReference type="PANTHER" id="PTHR13779">
    <property type="entry name" value="WERNER HELICASE-INTERACTING PROTEIN 1 FAMILY MEMBER"/>
    <property type="match status" value="1"/>
</dbReference>
<accession>A0A194XE13</accession>
<dbReference type="GO" id="GO:0008047">
    <property type="term" value="F:enzyme activator activity"/>
    <property type="evidence" value="ECO:0007669"/>
    <property type="project" value="TreeGrafter"/>
</dbReference>
<dbReference type="GO" id="GO:0005634">
    <property type="term" value="C:nucleus"/>
    <property type="evidence" value="ECO:0007669"/>
    <property type="project" value="TreeGrafter"/>
</dbReference>
<protein>
    <submittedName>
        <fullName evidence="9">p-loop containing nucleoside triphosphate hydrolase protein</fullName>
    </submittedName>
</protein>
<dbReference type="Proteomes" id="UP000070700">
    <property type="component" value="Unassembled WGS sequence"/>
</dbReference>
<keyword evidence="4" id="KW-0862">Zinc</keyword>
<reference evidence="9 10" key="1">
    <citation type="submission" date="2015-10" db="EMBL/GenBank/DDBJ databases">
        <title>Full genome of DAOMC 229536 Phialocephala scopiformis, a fungal endophyte of spruce producing the potent anti-insectan compound rugulosin.</title>
        <authorList>
            <consortium name="DOE Joint Genome Institute"/>
            <person name="Walker A.K."/>
            <person name="Frasz S.L."/>
            <person name="Seifert K.A."/>
            <person name="Miller J.D."/>
            <person name="Mondo S.J."/>
            <person name="Labutti K."/>
            <person name="Lipzen A."/>
            <person name="Dockter R."/>
            <person name="Kennedy M."/>
            <person name="Grigoriev I.V."/>
            <person name="Spatafora J.W."/>
        </authorList>
    </citation>
    <scope>NUCLEOTIDE SEQUENCE [LARGE SCALE GENOMIC DNA]</scope>
    <source>
        <strain evidence="9 10">CBS 120377</strain>
    </source>
</reference>
<dbReference type="STRING" id="149040.A0A194XE13"/>
<dbReference type="GO" id="GO:0017116">
    <property type="term" value="F:single-stranded DNA helicase activity"/>
    <property type="evidence" value="ECO:0007669"/>
    <property type="project" value="TreeGrafter"/>
</dbReference>
<dbReference type="AlphaFoldDB" id="A0A194XE13"/>
<dbReference type="Gene3D" id="3.40.50.300">
    <property type="entry name" value="P-loop containing nucleotide triphosphate hydrolases"/>
    <property type="match status" value="1"/>
</dbReference>
<evidence type="ECO:0000256" key="4">
    <source>
        <dbReference type="ARBA" id="ARBA00022833"/>
    </source>
</evidence>
<dbReference type="InterPro" id="IPR003959">
    <property type="entry name" value="ATPase_AAA_core"/>
</dbReference>
<sequence>MVACPICGKGVKSKDINDHIDSGCESYLESPPLTQNGSTQNTTASQKPSVSSFFQTPAAKKAVSYPTPKPEPSPTLSIQQKPASNGKPNTSNPPPRKRSFEDITTAVKEEVEPVIKNEDVQPAKKTKTNAFQKAAPLAERMRPTSLDDVCGQDLVGPQGVLRSLIEQDRVPSMILWGGAGTGKTTIARCIASMVGSRFVEINSTSSGVAECKKIFAEARGELGLTGRKTIIFCDEIHRFSKSQQDVFLGPVESGQITLIGATTVC</sequence>
<keyword evidence="10" id="KW-1185">Reference proteome</keyword>
<feature type="compositionally biased region" description="Polar residues" evidence="6">
    <location>
        <begin position="74"/>
        <end position="90"/>
    </location>
</feature>
<evidence type="ECO:0000256" key="2">
    <source>
        <dbReference type="ARBA" id="ARBA00022763"/>
    </source>
</evidence>
<dbReference type="RefSeq" id="XP_018072746.1">
    <property type="nucleotide sequence ID" value="XM_018207785.1"/>
</dbReference>
<evidence type="ECO:0000256" key="1">
    <source>
        <dbReference type="ARBA" id="ARBA00022723"/>
    </source>
</evidence>
<dbReference type="EMBL" id="KQ947413">
    <property type="protein sequence ID" value="KUJ18391.1"/>
    <property type="molecule type" value="Genomic_DNA"/>
</dbReference>
<keyword evidence="1" id="KW-0479">Metal-binding</keyword>
<organism evidence="9 10">
    <name type="scientific">Mollisia scopiformis</name>
    <name type="common">Conifer needle endophyte fungus</name>
    <name type="synonym">Phialocephala scopiformis</name>
    <dbReference type="NCBI Taxonomy" id="149040"/>
    <lineage>
        <taxon>Eukaryota</taxon>
        <taxon>Fungi</taxon>
        <taxon>Dikarya</taxon>
        <taxon>Ascomycota</taxon>
        <taxon>Pezizomycotina</taxon>
        <taxon>Leotiomycetes</taxon>
        <taxon>Helotiales</taxon>
        <taxon>Mollisiaceae</taxon>
        <taxon>Mollisia</taxon>
    </lineage>
</organism>
<dbReference type="GO" id="GO:0000731">
    <property type="term" value="P:DNA synthesis involved in DNA repair"/>
    <property type="evidence" value="ECO:0007669"/>
    <property type="project" value="TreeGrafter"/>
</dbReference>
<evidence type="ECO:0000256" key="6">
    <source>
        <dbReference type="SAM" id="MobiDB-lite"/>
    </source>
</evidence>
<keyword evidence="3" id="KW-0863">Zinc-finger</keyword>
<dbReference type="Gene3D" id="3.30.160.60">
    <property type="entry name" value="Classic Zinc Finger"/>
    <property type="match status" value="1"/>
</dbReference>
<feature type="domain" description="UBZ4-type" evidence="8">
    <location>
        <begin position="1"/>
        <end position="25"/>
    </location>
</feature>